<dbReference type="Gene3D" id="3.40.630.10">
    <property type="entry name" value="Zn peptidases"/>
    <property type="match status" value="1"/>
</dbReference>
<dbReference type="SUPFAM" id="SSF49265">
    <property type="entry name" value="Fibronectin type III"/>
    <property type="match status" value="1"/>
</dbReference>
<keyword evidence="3" id="KW-0732">Signal</keyword>
<dbReference type="Pfam" id="PF04389">
    <property type="entry name" value="Peptidase_M28"/>
    <property type="match status" value="1"/>
</dbReference>
<dbReference type="GO" id="GO:0008235">
    <property type="term" value="F:metalloexopeptidase activity"/>
    <property type="evidence" value="ECO:0007669"/>
    <property type="project" value="InterPro"/>
</dbReference>
<dbReference type="EMBL" id="JACHLN010000004">
    <property type="protein sequence ID" value="MBB4841007.1"/>
    <property type="molecule type" value="Genomic_DNA"/>
</dbReference>
<dbReference type="RefSeq" id="WP_184169941.1">
    <property type="nucleotide sequence ID" value="NZ_JACHLN010000004.1"/>
</dbReference>
<comment type="subcellular location">
    <subcellularLocation>
        <location evidence="1">Secreted</location>
    </subcellularLocation>
</comment>
<dbReference type="InterPro" id="IPR036116">
    <property type="entry name" value="FN3_sf"/>
</dbReference>
<dbReference type="GO" id="GO:0006508">
    <property type="term" value="P:proteolysis"/>
    <property type="evidence" value="ECO:0007669"/>
    <property type="project" value="InterPro"/>
</dbReference>
<sequence>MRILALAPLALLLPTTAQAQTQEKPDPAKLKASVEKLVSFGTRHTLSDPDNPTRGIGAARRWFATELARLGDQCNCIEVANIARGFTGDRAPNGVQIVDVLGFQAGTDPKRVVIVMGHIDSRVTDVMNATADAPGANDDASGVALVLEAARILSKQKFRATIVYAALSGEEQGLFGGQLLAETAKERGWTVTAVLNNDIVGNTVGTDGRKVADRVRVFSETFGENDEPKALKGLRADGGEDDGPSRALAKAIDQVAGTIPGGLDAFLVRRPDRFGRGGDHTPFNKLGYPAIRFSVGIENYDAQHQDLVPGKGDTVDKMDFPYLAKVTAVNVATIRRLAAAPAAPDKVTIGGALASDTSVKWAAVPGAVKYRIHWRRADARDWTDHLDVTGTEASLKGVIVDDSFVGVSSIGADGAESLVTFGGRR</sequence>
<evidence type="ECO:0000256" key="1">
    <source>
        <dbReference type="ARBA" id="ARBA00004613"/>
    </source>
</evidence>
<dbReference type="SUPFAM" id="SSF53187">
    <property type="entry name" value="Zn-dependent exopeptidases"/>
    <property type="match status" value="1"/>
</dbReference>
<comment type="caution">
    <text evidence="5">The sequence shown here is derived from an EMBL/GenBank/DDBJ whole genome shotgun (WGS) entry which is preliminary data.</text>
</comment>
<proteinExistence type="predicted"/>
<dbReference type="InterPro" id="IPR007484">
    <property type="entry name" value="Peptidase_M28"/>
</dbReference>
<evidence type="ECO:0000313" key="5">
    <source>
        <dbReference type="EMBL" id="MBB4841007.1"/>
    </source>
</evidence>
<dbReference type="PANTHER" id="PTHR12147">
    <property type="entry name" value="METALLOPEPTIDASE M28 FAMILY MEMBER"/>
    <property type="match status" value="1"/>
</dbReference>
<feature type="chain" id="PRO_5031282543" description="Peptidase M28 domain-containing protein" evidence="3">
    <location>
        <begin position="20"/>
        <end position="425"/>
    </location>
</feature>
<dbReference type="InterPro" id="IPR045175">
    <property type="entry name" value="M28_fam"/>
</dbReference>
<evidence type="ECO:0000256" key="2">
    <source>
        <dbReference type="ARBA" id="ARBA00022525"/>
    </source>
</evidence>
<dbReference type="PANTHER" id="PTHR12147:SF26">
    <property type="entry name" value="PEPTIDASE M28 DOMAIN-CONTAINING PROTEIN"/>
    <property type="match status" value="1"/>
</dbReference>
<name>A0A7W7NUJ5_9SPHN</name>
<dbReference type="Proteomes" id="UP000575241">
    <property type="component" value="Unassembled WGS sequence"/>
</dbReference>
<dbReference type="AlphaFoldDB" id="A0A7W7NUJ5"/>
<reference evidence="5 6" key="1">
    <citation type="submission" date="2020-08" db="EMBL/GenBank/DDBJ databases">
        <title>Functional genomics of gut bacteria from endangered species of beetles.</title>
        <authorList>
            <person name="Carlos-Shanley C."/>
        </authorList>
    </citation>
    <scope>NUCLEOTIDE SEQUENCE [LARGE SCALE GENOMIC DNA]</scope>
    <source>
        <strain evidence="5 6">S00224</strain>
    </source>
</reference>
<gene>
    <name evidence="5" type="ORF">HNP52_004104</name>
</gene>
<protein>
    <recommendedName>
        <fullName evidence="4">Peptidase M28 domain-containing protein</fullName>
    </recommendedName>
</protein>
<organism evidence="5 6">
    <name type="scientific">Sphingomonas kyeonggiensis</name>
    <dbReference type="NCBI Taxonomy" id="1268553"/>
    <lineage>
        <taxon>Bacteria</taxon>
        <taxon>Pseudomonadati</taxon>
        <taxon>Pseudomonadota</taxon>
        <taxon>Alphaproteobacteria</taxon>
        <taxon>Sphingomonadales</taxon>
        <taxon>Sphingomonadaceae</taxon>
        <taxon>Sphingomonas</taxon>
    </lineage>
</organism>
<feature type="signal peptide" evidence="3">
    <location>
        <begin position="1"/>
        <end position="19"/>
    </location>
</feature>
<dbReference type="GO" id="GO:0005576">
    <property type="term" value="C:extracellular region"/>
    <property type="evidence" value="ECO:0007669"/>
    <property type="project" value="UniProtKB-SubCell"/>
</dbReference>
<feature type="domain" description="Peptidase M28" evidence="4">
    <location>
        <begin position="104"/>
        <end position="326"/>
    </location>
</feature>
<evidence type="ECO:0000259" key="4">
    <source>
        <dbReference type="Pfam" id="PF04389"/>
    </source>
</evidence>
<accession>A0A7W7NUJ5</accession>
<evidence type="ECO:0000256" key="3">
    <source>
        <dbReference type="SAM" id="SignalP"/>
    </source>
</evidence>
<evidence type="ECO:0000313" key="6">
    <source>
        <dbReference type="Proteomes" id="UP000575241"/>
    </source>
</evidence>
<keyword evidence="6" id="KW-1185">Reference proteome</keyword>
<keyword evidence="2" id="KW-0964">Secreted</keyword>